<evidence type="ECO:0000313" key="3">
    <source>
        <dbReference type="Proteomes" id="UP000478052"/>
    </source>
</evidence>
<keyword evidence="3" id="KW-1185">Reference proteome</keyword>
<feature type="non-terminal residue" evidence="2">
    <location>
        <position position="1"/>
    </location>
</feature>
<dbReference type="AlphaFoldDB" id="A0A6G0Y240"/>
<gene>
    <name evidence="2" type="ORF">FWK35_00023939</name>
</gene>
<organism evidence="2 3">
    <name type="scientific">Aphis craccivora</name>
    <name type="common">Cowpea aphid</name>
    <dbReference type="NCBI Taxonomy" id="307492"/>
    <lineage>
        <taxon>Eukaryota</taxon>
        <taxon>Metazoa</taxon>
        <taxon>Ecdysozoa</taxon>
        <taxon>Arthropoda</taxon>
        <taxon>Hexapoda</taxon>
        <taxon>Insecta</taxon>
        <taxon>Pterygota</taxon>
        <taxon>Neoptera</taxon>
        <taxon>Paraneoptera</taxon>
        <taxon>Hemiptera</taxon>
        <taxon>Sternorrhyncha</taxon>
        <taxon>Aphidomorpha</taxon>
        <taxon>Aphidoidea</taxon>
        <taxon>Aphididae</taxon>
        <taxon>Aphidini</taxon>
        <taxon>Aphis</taxon>
        <taxon>Aphis</taxon>
    </lineage>
</organism>
<feature type="region of interest" description="Disordered" evidence="1">
    <location>
        <begin position="29"/>
        <end position="51"/>
    </location>
</feature>
<name>A0A6G0Y240_APHCR</name>
<evidence type="ECO:0000313" key="2">
    <source>
        <dbReference type="EMBL" id="KAF0747870.1"/>
    </source>
</evidence>
<accession>A0A6G0Y240</accession>
<reference evidence="2 3" key="1">
    <citation type="submission" date="2019-08" db="EMBL/GenBank/DDBJ databases">
        <title>Whole genome of Aphis craccivora.</title>
        <authorList>
            <person name="Voronova N.V."/>
            <person name="Shulinski R.S."/>
            <person name="Bandarenka Y.V."/>
            <person name="Zhorov D.G."/>
            <person name="Warner D."/>
        </authorList>
    </citation>
    <scope>NUCLEOTIDE SEQUENCE [LARGE SCALE GENOMIC DNA]</scope>
    <source>
        <strain evidence="2">180601</strain>
        <tissue evidence="2">Whole Body</tissue>
    </source>
</reference>
<comment type="caution">
    <text evidence="2">The sequence shown here is derived from an EMBL/GenBank/DDBJ whole genome shotgun (WGS) entry which is preliminary data.</text>
</comment>
<evidence type="ECO:0000256" key="1">
    <source>
        <dbReference type="SAM" id="MobiDB-lite"/>
    </source>
</evidence>
<feature type="compositionally biased region" description="Low complexity" evidence="1">
    <location>
        <begin position="152"/>
        <end position="169"/>
    </location>
</feature>
<dbReference type="EMBL" id="VUJU01006685">
    <property type="protein sequence ID" value="KAF0747870.1"/>
    <property type="molecule type" value="Genomic_DNA"/>
</dbReference>
<protein>
    <submittedName>
        <fullName evidence="2">SAP domain-containing protein</fullName>
    </submittedName>
</protein>
<proteinExistence type="predicted"/>
<sequence>TRYATASSTKYRHRSDRSATLSTAITGDDDTILSTLPPTPQRLGGTGRQVAPNECRPPAIVSSLALTVEHRTTQNSTTPETVPPRLFCDFKFSGVRYRDYHDHSTYLCYFTLFVFGNKTSTHPCIRNSCVFLSFFLVTCVLSNLREPETGELRSPTTSLPSSPRQLFNF</sequence>
<dbReference type="Proteomes" id="UP000478052">
    <property type="component" value="Unassembled WGS sequence"/>
</dbReference>
<feature type="region of interest" description="Disordered" evidence="1">
    <location>
        <begin position="149"/>
        <end position="169"/>
    </location>
</feature>